<dbReference type="Proteomes" id="UP001595617">
    <property type="component" value="Unassembled WGS sequence"/>
</dbReference>
<accession>A0ABV8A3U2</accession>
<keyword evidence="3" id="KW-0378">Hydrolase</keyword>
<dbReference type="GO" id="GO:0016787">
    <property type="term" value="F:hydrolase activity"/>
    <property type="evidence" value="ECO:0007669"/>
    <property type="project" value="UniProtKB-KW"/>
</dbReference>
<dbReference type="InterPro" id="IPR036663">
    <property type="entry name" value="Fumarylacetoacetase_C_sf"/>
</dbReference>
<evidence type="ECO:0000313" key="4">
    <source>
        <dbReference type="Proteomes" id="UP001595617"/>
    </source>
</evidence>
<protein>
    <submittedName>
        <fullName evidence="3">Fumarylacetoacetate hydrolase family protein</fullName>
    </submittedName>
</protein>
<dbReference type="SUPFAM" id="SSF56529">
    <property type="entry name" value="FAH"/>
    <property type="match status" value="1"/>
</dbReference>
<organism evidence="3 4">
    <name type="scientific">Saccharospirillum mangrovi</name>
    <dbReference type="NCBI Taxonomy" id="2161747"/>
    <lineage>
        <taxon>Bacteria</taxon>
        <taxon>Pseudomonadati</taxon>
        <taxon>Pseudomonadota</taxon>
        <taxon>Gammaproteobacteria</taxon>
        <taxon>Oceanospirillales</taxon>
        <taxon>Saccharospirillaceae</taxon>
        <taxon>Saccharospirillum</taxon>
    </lineage>
</organism>
<dbReference type="Pfam" id="PF01557">
    <property type="entry name" value="FAA_hydrolase"/>
    <property type="match status" value="1"/>
</dbReference>
<dbReference type="RefSeq" id="WP_380697945.1">
    <property type="nucleotide sequence ID" value="NZ_JBHRYR010000004.1"/>
</dbReference>
<gene>
    <name evidence="3" type="ORF">ACFOOG_14520</name>
</gene>
<evidence type="ECO:0000256" key="1">
    <source>
        <dbReference type="ARBA" id="ARBA00022723"/>
    </source>
</evidence>
<name>A0ABV8A3U2_9GAMM</name>
<feature type="domain" description="Fumarylacetoacetase-like C-terminal" evidence="2">
    <location>
        <begin position="10"/>
        <end position="206"/>
    </location>
</feature>
<evidence type="ECO:0000259" key="2">
    <source>
        <dbReference type="Pfam" id="PF01557"/>
    </source>
</evidence>
<proteinExistence type="predicted"/>
<keyword evidence="1" id="KW-0479">Metal-binding</keyword>
<reference evidence="4" key="1">
    <citation type="journal article" date="2019" name="Int. J. Syst. Evol. Microbiol.">
        <title>The Global Catalogue of Microorganisms (GCM) 10K type strain sequencing project: providing services to taxonomists for standard genome sequencing and annotation.</title>
        <authorList>
            <consortium name="The Broad Institute Genomics Platform"/>
            <consortium name="The Broad Institute Genome Sequencing Center for Infectious Disease"/>
            <person name="Wu L."/>
            <person name="Ma J."/>
        </authorList>
    </citation>
    <scope>NUCLEOTIDE SEQUENCE [LARGE SCALE GENOMIC DNA]</scope>
    <source>
        <strain evidence="4">IBRC 10765</strain>
    </source>
</reference>
<keyword evidence="4" id="KW-1185">Reference proteome</keyword>
<dbReference type="PANTHER" id="PTHR11820:SF7">
    <property type="entry name" value="ACYLPYRUVASE FAHD1, MITOCHONDRIAL"/>
    <property type="match status" value="1"/>
</dbReference>
<sequence>MAVVSPRPGKVVCVGRSYAAHAAELNNPVPEEPLLFIKPGSCVQGLDGMSIPTDRGDVHYEAELALWLAAPLTKASAEDAWAAVGGIGLAMDLTLRDKQTELKKKGWPWEVAKSFDGACALGPQQAVPADLPMQFTLDINGNTVQAGDTAMMLFALPGLLSEMSQHFTLEVGDVVLTGTPAGVGVLKVGDRLAFMLNGQPYLETTVTQA</sequence>
<dbReference type="EMBL" id="JBHRYR010000004">
    <property type="protein sequence ID" value="MFC3854055.1"/>
    <property type="molecule type" value="Genomic_DNA"/>
</dbReference>
<dbReference type="PANTHER" id="PTHR11820">
    <property type="entry name" value="ACYLPYRUVASE"/>
    <property type="match status" value="1"/>
</dbReference>
<comment type="caution">
    <text evidence="3">The sequence shown here is derived from an EMBL/GenBank/DDBJ whole genome shotgun (WGS) entry which is preliminary data.</text>
</comment>
<evidence type="ECO:0000313" key="3">
    <source>
        <dbReference type="EMBL" id="MFC3854055.1"/>
    </source>
</evidence>
<dbReference type="Gene3D" id="3.90.850.10">
    <property type="entry name" value="Fumarylacetoacetase-like, C-terminal domain"/>
    <property type="match status" value="1"/>
</dbReference>
<dbReference type="InterPro" id="IPR011234">
    <property type="entry name" value="Fumarylacetoacetase-like_C"/>
</dbReference>